<name>A0ABV7JV12_9ALTE</name>
<gene>
    <name evidence="2" type="ORF">ACFOEW_08275</name>
</gene>
<feature type="transmembrane region" description="Helical" evidence="1">
    <location>
        <begin position="7"/>
        <end position="27"/>
    </location>
</feature>
<keyword evidence="1" id="KW-0812">Transmembrane</keyword>
<sequence length="53" mass="5956">MSNARSLRIFALIGLVSLTVFLAYSTYRNQQSIEQIESKVVSQSEAKARLISH</sequence>
<reference evidence="3" key="1">
    <citation type="journal article" date="2019" name="Int. J. Syst. Evol. Microbiol.">
        <title>The Global Catalogue of Microorganisms (GCM) 10K type strain sequencing project: providing services to taxonomists for standard genome sequencing and annotation.</title>
        <authorList>
            <consortium name="The Broad Institute Genomics Platform"/>
            <consortium name="The Broad Institute Genome Sequencing Center for Infectious Disease"/>
            <person name="Wu L."/>
            <person name="Ma J."/>
        </authorList>
    </citation>
    <scope>NUCLEOTIDE SEQUENCE [LARGE SCALE GENOMIC DNA]</scope>
    <source>
        <strain evidence="3">KCTC 52449</strain>
    </source>
</reference>
<evidence type="ECO:0000313" key="2">
    <source>
        <dbReference type="EMBL" id="MFC3201811.1"/>
    </source>
</evidence>
<organism evidence="2 3">
    <name type="scientific">Alteromonas oceani</name>
    <dbReference type="NCBI Taxonomy" id="2071609"/>
    <lineage>
        <taxon>Bacteria</taxon>
        <taxon>Pseudomonadati</taxon>
        <taxon>Pseudomonadota</taxon>
        <taxon>Gammaproteobacteria</taxon>
        <taxon>Alteromonadales</taxon>
        <taxon>Alteromonadaceae</taxon>
        <taxon>Alteromonas/Salinimonas group</taxon>
        <taxon>Alteromonas</taxon>
    </lineage>
</organism>
<dbReference type="Proteomes" id="UP001595477">
    <property type="component" value="Unassembled WGS sequence"/>
</dbReference>
<dbReference type="EMBL" id="JBHRSX010000016">
    <property type="protein sequence ID" value="MFC3201811.1"/>
    <property type="molecule type" value="Genomic_DNA"/>
</dbReference>
<dbReference type="RefSeq" id="WP_164464674.1">
    <property type="nucleotide sequence ID" value="NZ_JBHRSX010000016.1"/>
</dbReference>
<proteinExistence type="predicted"/>
<keyword evidence="1" id="KW-1133">Transmembrane helix</keyword>
<evidence type="ECO:0000256" key="1">
    <source>
        <dbReference type="SAM" id="Phobius"/>
    </source>
</evidence>
<accession>A0ABV7JV12</accession>
<keyword evidence="1" id="KW-0472">Membrane</keyword>
<protein>
    <submittedName>
        <fullName evidence="2">Uncharacterized protein</fullName>
    </submittedName>
</protein>
<keyword evidence="3" id="KW-1185">Reference proteome</keyword>
<evidence type="ECO:0000313" key="3">
    <source>
        <dbReference type="Proteomes" id="UP001595477"/>
    </source>
</evidence>
<comment type="caution">
    <text evidence="2">The sequence shown here is derived from an EMBL/GenBank/DDBJ whole genome shotgun (WGS) entry which is preliminary data.</text>
</comment>